<dbReference type="InterPro" id="IPR011961">
    <property type="entry name" value="RimM"/>
</dbReference>
<keyword evidence="4 5" id="KW-0143">Chaperone</keyword>
<accession>A0A1E3VR85</accession>
<comment type="similarity">
    <text evidence="5">Belongs to the RimM family.</text>
</comment>
<keyword evidence="1 5" id="KW-0963">Cytoplasm</keyword>
<dbReference type="GO" id="GO:0005840">
    <property type="term" value="C:ribosome"/>
    <property type="evidence" value="ECO:0007669"/>
    <property type="project" value="InterPro"/>
</dbReference>
<dbReference type="InterPro" id="IPR011033">
    <property type="entry name" value="PRC_barrel-like_sf"/>
</dbReference>
<dbReference type="HAMAP" id="MF_00014">
    <property type="entry name" value="Ribosome_mat_RimM"/>
    <property type="match status" value="1"/>
</dbReference>
<dbReference type="InterPro" id="IPR056792">
    <property type="entry name" value="PRC_RimM"/>
</dbReference>
<name>A0A1E3VR85_9HYPH</name>
<dbReference type="Proteomes" id="UP000094472">
    <property type="component" value="Unassembled WGS sequence"/>
</dbReference>
<dbReference type="SUPFAM" id="SSF50447">
    <property type="entry name" value="Translation proteins"/>
    <property type="match status" value="1"/>
</dbReference>
<evidence type="ECO:0000256" key="3">
    <source>
        <dbReference type="ARBA" id="ARBA00022552"/>
    </source>
</evidence>
<dbReference type="NCBIfam" id="TIGR02273">
    <property type="entry name" value="16S_RimM"/>
    <property type="match status" value="1"/>
</dbReference>
<evidence type="ECO:0000256" key="5">
    <source>
        <dbReference type="HAMAP-Rule" id="MF_00014"/>
    </source>
</evidence>
<dbReference type="GO" id="GO:0042274">
    <property type="term" value="P:ribosomal small subunit biogenesis"/>
    <property type="evidence" value="ECO:0007669"/>
    <property type="project" value="UniProtKB-UniRule"/>
</dbReference>
<evidence type="ECO:0000313" key="9">
    <source>
        <dbReference type="Proteomes" id="UP000094472"/>
    </source>
</evidence>
<dbReference type="GO" id="GO:0005737">
    <property type="term" value="C:cytoplasm"/>
    <property type="evidence" value="ECO:0007669"/>
    <property type="project" value="UniProtKB-SubCell"/>
</dbReference>
<comment type="subcellular location">
    <subcellularLocation>
        <location evidence="5">Cytoplasm</location>
    </subcellularLocation>
</comment>
<sequence length="173" mass="18206">MGEQDRVLVGEIGAAQGLKGEVRLRSYTQAPADIAGYGPLEDESGARSIEIERVRVTPKAVIARIKGVTTREAAEALTRTKLYLPRAKMPAAEAPGADEWYVADLVGLKAVSPQGDEIGTVVAIHNFGASDIVEVSSAAGGENLLVAFTETTVPEVDIEGGRLVLVPPEELAE</sequence>
<protein>
    <recommendedName>
        <fullName evidence="5">Ribosome maturation factor RimM</fullName>
    </recommendedName>
</protein>
<dbReference type="InterPro" id="IPR036976">
    <property type="entry name" value="RimM_N_sf"/>
</dbReference>
<reference evidence="8 9" key="1">
    <citation type="journal article" date="2016" name="Environ. Microbiol.">
        <title>New Methyloceanibacter diversity from North Sea sediments includes methanotroph containing solely the soluble methane monooxygenase.</title>
        <authorList>
            <person name="Vekeman B."/>
            <person name="Kerckhof F.M."/>
            <person name="Cremers G."/>
            <person name="de Vos P."/>
            <person name="Vandamme P."/>
            <person name="Boon N."/>
            <person name="Op den Camp H.J."/>
            <person name="Heylen K."/>
        </authorList>
    </citation>
    <scope>NUCLEOTIDE SEQUENCE [LARGE SCALE GENOMIC DNA]</scope>
    <source>
        <strain evidence="8 9">R-67175</strain>
    </source>
</reference>
<dbReference type="OrthoDB" id="9788191at2"/>
<gene>
    <name evidence="5" type="primary">rimM</name>
    <name evidence="8" type="ORF">AUC69_02095</name>
</gene>
<dbReference type="GO" id="GO:0006364">
    <property type="term" value="P:rRNA processing"/>
    <property type="evidence" value="ECO:0007669"/>
    <property type="project" value="UniProtKB-UniRule"/>
</dbReference>
<evidence type="ECO:0000259" key="6">
    <source>
        <dbReference type="Pfam" id="PF01782"/>
    </source>
</evidence>
<organism evidence="8 9">
    <name type="scientific">Methyloceanibacter superfactus</name>
    <dbReference type="NCBI Taxonomy" id="1774969"/>
    <lineage>
        <taxon>Bacteria</taxon>
        <taxon>Pseudomonadati</taxon>
        <taxon>Pseudomonadota</taxon>
        <taxon>Alphaproteobacteria</taxon>
        <taxon>Hyphomicrobiales</taxon>
        <taxon>Hyphomicrobiaceae</taxon>
        <taxon>Methyloceanibacter</taxon>
    </lineage>
</organism>
<dbReference type="Pfam" id="PF01782">
    <property type="entry name" value="RimM"/>
    <property type="match status" value="1"/>
</dbReference>
<dbReference type="GO" id="GO:0043022">
    <property type="term" value="F:ribosome binding"/>
    <property type="evidence" value="ECO:0007669"/>
    <property type="project" value="InterPro"/>
</dbReference>
<dbReference type="PANTHER" id="PTHR33692:SF1">
    <property type="entry name" value="RIBOSOME MATURATION FACTOR RIMM"/>
    <property type="match status" value="1"/>
</dbReference>
<comment type="caution">
    <text evidence="8">The sequence shown here is derived from an EMBL/GenBank/DDBJ whole genome shotgun (WGS) entry which is preliminary data.</text>
</comment>
<dbReference type="SUPFAM" id="SSF50346">
    <property type="entry name" value="PRC-barrel domain"/>
    <property type="match status" value="1"/>
</dbReference>
<dbReference type="InterPro" id="IPR009000">
    <property type="entry name" value="Transl_B-barrel_sf"/>
</dbReference>
<dbReference type="STRING" id="1774969.AUC69_02095"/>
<evidence type="ECO:0000259" key="7">
    <source>
        <dbReference type="Pfam" id="PF24986"/>
    </source>
</evidence>
<dbReference type="Gene3D" id="2.30.30.240">
    <property type="entry name" value="PRC-barrel domain"/>
    <property type="match status" value="1"/>
</dbReference>
<dbReference type="PANTHER" id="PTHR33692">
    <property type="entry name" value="RIBOSOME MATURATION FACTOR RIMM"/>
    <property type="match status" value="1"/>
</dbReference>
<proteinExistence type="inferred from homology"/>
<feature type="domain" description="Ribosome maturation factor RimM PRC barrel" evidence="7">
    <location>
        <begin position="103"/>
        <end position="171"/>
    </location>
</feature>
<dbReference type="EMBL" id="LPWF01000033">
    <property type="protein sequence ID" value="ODR96032.1"/>
    <property type="molecule type" value="Genomic_DNA"/>
</dbReference>
<evidence type="ECO:0000256" key="2">
    <source>
        <dbReference type="ARBA" id="ARBA00022517"/>
    </source>
</evidence>
<evidence type="ECO:0000313" key="8">
    <source>
        <dbReference type="EMBL" id="ODR96032.1"/>
    </source>
</evidence>
<keyword evidence="3 5" id="KW-0698">rRNA processing</keyword>
<comment type="subunit">
    <text evidence="5">Binds ribosomal protein uS19.</text>
</comment>
<dbReference type="RefSeq" id="WP_069442582.1">
    <property type="nucleotide sequence ID" value="NZ_LPWF01000033.1"/>
</dbReference>
<dbReference type="Pfam" id="PF24986">
    <property type="entry name" value="PRC_RimM"/>
    <property type="match status" value="1"/>
</dbReference>
<evidence type="ECO:0000256" key="4">
    <source>
        <dbReference type="ARBA" id="ARBA00023186"/>
    </source>
</evidence>
<comment type="domain">
    <text evidence="5">The PRC barrel domain binds ribosomal protein uS19.</text>
</comment>
<dbReference type="Gene3D" id="2.40.30.60">
    <property type="entry name" value="RimM"/>
    <property type="match status" value="1"/>
</dbReference>
<feature type="domain" description="RimM N-terminal" evidence="6">
    <location>
        <begin position="9"/>
        <end position="87"/>
    </location>
</feature>
<evidence type="ECO:0000256" key="1">
    <source>
        <dbReference type="ARBA" id="ARBA00022490"/>
    </source>
</evidence>
<dbReference type="InterPro" id="IPR002676">
    <property type="entry name" value="RimM_N"/>
</dbReference>
<keyword evidence="9" id="KW-1185">Reference proteome</keyword>
<dbReference type="AlphaFoldDB" id="A0A1E3VR85"/>
<keyword evidence="2 5" id="KW-0690">Ribosome biogenesis</keyword>
<comment type="function">
    <text evidence="5">An accessory protein needed during the final step in the assembly of 30S ribosomal subunit, possibly for assembly of the head region. Essential for efficient processing of 16S rRNA. May be needed both before and after RbfA during the maturation of 16S rRNA. It has affinity for free ribosomal 30S subunits but not for 70S ribosomes.</text>
</comment>